<gene>
    <name evidence="2" type="ORF">NCTC10005_00605</name>
</gene>
<dbReference type="InterPro" id="IPR049049">
    <property type="entry name" value="Beta-AFase-like_GH127_C"/>
</dbReference>
<feature type="domain" description="Non-reducing end beta-L-arabinofuranosidase-like GH127 C-terminal" evidence="1">
    <location>
        <begin position="29"/>
        <end position="55"/>
    </location>
</feature>
<evidence type="ECO:0000313" key="2">
    <source>
        <dbReference type="EMBL" id="STQ07968.1"/>
    </source>
</evidence>
<proteinExistence type="predicted"/>
<name>A0A377LPK7_ENTCL</name>
<reference evidence="2 3" key="1">
    <citation type="submission" date="2018-06" db="EMBL/GenBank/DDBJ databases">
        <authorList>
            <consortium name="Pathogen Informatics"/>
            <person name="Doyle S."/>
        </authorList>
    </citation>
    <scope>NUCLEOTIDE SEQUENCE [LARGE SCALE GENOMIC DNA]</scope>
    <source>
        <strain evidence="2 3">NCTC10005</strain>
    </source>
</reference>
<evidence type="ECO:0000313" key="3">
    <source>
        <dbReference type="Proteomes" id="UP000255106"/>
    </source>
</evidence>
<protein>
    <recommendedName>
        <fullName evidence="1">Non-reducing end beta-L-arabinofuranosidase-like GH127 C-terminal domain-containing protein</fullName>
    </recommendedName>
</protein>
<dbReference type="Pfam" id="PF20737">
    <property type="entry name" value="Glyco_hydro127C"/>
    <property type="match status" value="1"/>
</dbReference>
<accession>A0A377LPK7</accession>
<organism evidence="2 3">
    <name type="scientific">Enterobacter cloacae</name>
    <dbReference type="NCBI Taxonomy" id="550"/>
    <lineage>
        <taxon>Bacteria</taxon>
        <taxon>Pseudomonadati</taxon>
        <taxon>Pseudomonadota</taxon>
        <taxon>Gammaproteobacteria</taxon>
        <taxon>Enterobacterales</taxon>
        <taxon>Enterobacteriaceae</taxon>
        <taxon>Enterobacter</taxon>
        <taxon>Enterobacter cloacae complex</taxon>
    </lineage>
</organism>
<sequence length="58" mass="6705">MLIQAEGVTHDAAEAGSEALWQYDRPAVQRQPKTLTFIPWFSWANRGEGEMRIWVDED</sequence>
<dbReference type="EMBL" id="UGJB01000004">
    <property type="protein sequence ID" value="STQ07968.1"/>
    <property type="molecule type" value="Genomic_DNA"/>
</dbReference>
<dbReference type="Proteomes" id="UP000255106">
    <property type="component" value="Unassembled WGS sequence"/>
</dbReference>
<dbReference type="AlphaFoldDB" id="A0A377LPK7"/>
<evidence type="ECO:0000259" key="1">
    <source>
        <dbReference type="Pfam" id="PF20737"/>
    </source>
</evidence>